<dbReference type="Gene3D" id="1.10.530.10">
    <property type="match status" value="1"/>
</dbReference>
<dbReference type="Proteomes" id="UP001500221">
    <property type="component" value="Unassembled WGS sequence"/>
</dbReference>
<keyword evidence="5" id="KW-0812">Transmembrane</keyword>
<sequence>MSLPDTPAPSSPTSTTPTPGRLRRLARSRVVLVSLAAIVAVAVAGTTLGYAALTKTVTVSVDGQEREVTAMGGTVGEVLDAEGIEVGEHDVVAPALDEQVEEGTLINVRYGRPLELTVDGEKTTHWVTATSVDAALGQVGIGDGARVSTSRSLSIGRGGMSMSVVTPKRITFALAGEKPVTRTVTALTVAGALERVGVDVDPRDETRPARTARLEEGDRVVFTDVRWATKKVTGQEVAYETVEQDDDELTEGTTETVQDGVPGARTVTYRLVFRNGELVKRREIDAKVTRKPVTEVVSVGTAPPEPVAPAVDYSSGSTVWDQLAQCESGGNWAINTGNGYYGGLQFSLGTWQAYGGSGLPSNNSREAQIAVAERLRAATGGYGSWPGCAAKLGLPR</sequence>
<evidence type="ECO:0000256" key="1">
    <source>
        <dbReference type="ARBA" id="ARBA00010830"/>
    </source>
</evidence>
<keyword evidence="8" id="KW-1185">Reference proteome</keyword>
<dbReference type="SMART" id="SM01208">
    <property type="entry name" value="G5"/>
    <property type="match status" value="1"/>
</dbReference>
<dbReference type="InterPro" id="IPR023346">
    <property type="entry name" value="Lysozyme-like_dom_sf"/>
</dbReference>
<dbReference type="InterPro" id="IPR007137">
    <property type="entry name" value="DUF348"/>
</dbReference>
<keyword evidence="5" id="KW-1133">Transmembrane helix</keyword>
<evidence type="ECO:0000256" key="4">
    <source>
        <dbReference type="SAM" id="MobiDB-lite"/>
    </source>
</evidence>
<feature type="compositionally biased region" description="Pro residues" evidence="4">
    <location>
        <begin position="1"/>
        <end position="10"/>
    </location>
</feature>
<comment type="similarity">
    <text evidence="1">Belongs to the transglycosylase family. Rpf subfamily.</text>
</comment>
<dbReference type="RefSeq" id="WP_345456503.1">
    <property type="nucleotide sequence ID" value="NZ_BAABKG010000002.1"/>
</dbReference>
<dbReference type="EMBL" id="BAABKG010000002">
    <property type="protein sequence ID" value="GAA5145649.1"/>
    <property type="molecule type" value="Genomic_DNA"/>
</dbReference>
<accession>A0ABP9PF74</accession>
<comment type="caution">
    <text evidence="7">The sequence shown here is derived from an EMBL/GenBank/DDBJ whole genome shotgun (WGS) entry which is preliminary data.</text>
</comment>
<evidence type="ECO:0000256" key="5">
    <source>
        <dbReference type="SAM" id="Phobius"/>
    </source>
</evidence>
<feature type="region of interest" description="Disordered" evidence="4">
    <location>
        <begin position="1"/>
        <end position="21"/>
    </location>
</feature>
<evidence type="ECO:0000313" key="8">
    <source>
        <dbReference type="Proteomes" id="UP001500221"/>
    </source>
</evidence>
<evidence type="ECO:0000259" key="6">
    <source>
        <dbReference type="PROSITE" id="PS51109"/>
    </source>
</evidence>
<dbReference type="SUPFAM" id="SSF53955">
    <property type="entry name" value="Lysozyme-like"/>
    <property type="match status" value="1"/>
</dbReference>
<dbReference type="Pfam" id="PF07501">
    <property type="entry name" value="G5"/>
    <property type="match status" value="1"/>
</dbReference>
<keyword evidence="2" id="KW-0732">Signal</keyword>
<evidence type="ECO:0000256" key="2">
    <source>
        <dbReference type="ARBA" id="ARBA00022729"/>
    </source>
</evidence>
<feature type="transmembrane region" description="Helical" evidence="5">
    <location>
        <begin position="30"/>
        <end position="53"/>
    </location>
</feature>
<organism evidence="7 8">
    <name type="scientific">Nocardioides marinquilinus</name>
    <dbReference type="NCBI Taxonomy" id="1210400"/>
    <lineage>
        <taxon>Bacteria</taxon>
        <taxon>Bacillati</taxon>
        <taxon>Actinomycetota</taxon>
        <taxon>Actinomycetes</taxon>
        <taxon>Propionibacteriales</taxon>
        <taxon>Nocardioidaceae</taxon>
        <taxon>Nocardioides</taxon>
    </lineage>
</organism>
<dbReference type="CDD" id="cd13925">
    <property type="entry name" value="RPF"/>
    <property type="match status" value="1"/>
</dbReference>
<evidence type="ECO:0000313" key="7">
    <source>
        <dbReference type="EMBL" id="GAA5145649.1"/>
    </source>
</evidence>
<dbReference type="InterPro" id="IPR010618">
    <property type="entry name" value="RPF"/>
</dbReference>
<dbReference type="Gene3D" id="2.20.230.10">
    <property type="entry name" value="Resuscitation-promoting factor rpfb"/>
    <property type="match status" value="1"/>
</dbReference>
<protein>
    <recommendedName>
        <fullName evidence="6">G5 domain-containing protein</fullName>
    </recommendedName>
</protein>
<name>A0ABP9PF74_9ACTN</name>
<proteinExistence type="inferred from homology"/>
<gene>
    <name evidence="7" type="ORF">GCM10023340_15340</name>
</gene>
<reference evidence="8" key="1">
    <citation type="journal article" date="2019" name="Int. J. Syst. Evol. Microbiol.">
        <title>The Global Catalogue of Microorganisms (GCM) 10K type strain sequencing project: providing services to taxonomists for standard genome sequencing and annotation.</title>
        <authorList>
            <consortium name="The Broad Institute Genomics Platform"/>
            <consortium name="The Broad Institute Genome Sequencing Center for Infectious Disease"/>
            <person name="Wu L."/>
            <person name="Ma J."/>
        </authorList>
    </citation>
    <scope>NUCLEOTIDE SEQUENCE [LARGE SCALE GENOMIC DNA]</scope>
    <source>
        <strain evidence="8">JCM 18459</strain>
    </source>
</reference>
<dbReference type="InterPro" id="IPR011098">
    <property type="entry name" value="G5_dom"/>
</dbReference>
<evidence type="ECO:0000256" key="3">
    <source>
        <dbReference type="ARBA" id="ARBA00022801"/>
    </source>
</evidence>
<keyword evidence="5" id="KW-0472">Membrane</keyword>
<feature type="domain" description="G5" evidence="6">
    <location>
        <begin position="222"/>
        <end position="303"/>
    </location>
</feature>
<keyword evidence="3" id="KW-0378">Hydrolase</keyword>
<dbReference type="PROSITE" id="PS51109">
    <property type="entry name" value="G5"/>
    <property type="match status" value="1"/>
</dbReference>
<dbReference type="Pfam" id="PF06737">
    <property type="entry name" value="Transglycosylas"/>
    <property type="match status" value="1"/>
</dbReference>
<dbReference type="Pfam" id="PF03990">
    <property type="entry name" value="DUF348"/>
    <property type="match status" value="3"/>
</dbReference>